<comment type="catalytic activity">
    <reaction evidence="1 6">
        <text>7,8-dihydroneopterin = 6-hydroxymethyl-7,8-dihydropterin + glycolaldehyde</text>
        <dbReference type="Rhea" id="RHEA:10540"/>
        <dbReference type="ChEBI" id="CHEBI:17001"/>
        <dbReference type="ChEBI" id="CHEBI:17071"/>
        <dbReference type="ChEBI" id="CHEBI:44841"/>
        <dbReference type="EC" id="4.1.2.25"/>
    </reaction>
</comment>
<dbReference type="InterPro" id="IPR006157">
    <property type="entry name" value="FolB_dom"/>
</dbReference>
<keyword evidence="5 6" id="KW-0456">Lyase</keyword>
<evidence type="ECO:0000259" key="7">
    <source>
        <dbReference type="SMART" id="SM00905"/>
    </source>
</evidence>
<evidence type="ECO:0000256" key="1">
    <source>
        <dbReference type="ARBA" id="ARBA00001353"/>
    </source>
</evidence>
<keyword evidence="9" id="KW-1185">Reference proteome</keyword>
<dbReference type="InterPro" id="IPR043133">
    <property type="entry name" value="GTP-CH-I_C/QueF"/>
</dbReference>
<dbReference type="AlphaFoldDB" id="A0A5C5X4K4"/>
<evidence type="ECO:0000256" key="5">
    <source>
        <dbReference type="ARBA" id="ARBA00023239"/>
    </source>
</evidence>
<dbReference type="GO" id="GO:0005737">
    <property type="term" value="C:cytoplasm"/>
    <property type="evidence" value="ECO:0007669"/>
    <property type="project" value="TreeGrafter"/>
</dbReference>
<dbReference type="SMART" id="SM00905">
    <property type="entry name" value="FolB"/>
    <property type="match status" value="1"/>
</dbReference>
<feature type="domain" description="Dihydroneopterin aldolase/epimerase" evidence="7">
    <location>
        <begin position="5"/>
        <end position="115"/>
    </location>
</feature>
<dbReference type="EC" id="4.1.2.25" evidence="6"/>
<dbReference type="InterPro" id="IPR006156">
    <property type="entry name" value="Dihydroneopterin_aldolase"/>
</dbReference>
<dbReference type="NCBIfam" id="TIGR00526">
    <property type="entry name" value="folB_dom"/>
    <property type="match status" value="1"/>
</dbReference>
<evidence type="ECO:0000256" key="2">
    <source>
        <dbReference type="ARBA" id="ARBA00005013"/>
    </source>
</evidence>
<dbReference type="EMBL" id="SIHI01000001">
    <property type="protein sequence ID" value="TWT57062.1"/>
    <property type="molecule type" value="Genomic_DNA"/>
</dbReference>
<evidence type="ECO:0000313" key="9">
    <source>
        <dbReference type="Proteomes" id="UP000317243"/>
    </source>
</evidence>
<name>A0A5C5X4K4_9PLAN</name>
<evidence type="ECO:0000313" key="8">
    <source>
        <dbReference type="EMBL" id="TWT57062.1"/>
    </source>
</evidence>
<dbReference type="Gene3D" id="3.30.1130.10">
    <property type="match status" value="1"/>
</dbReference>
<reference evidence="8 9" key="1">
    <citation type="submission" date="2019-02" db="EMBL/GenBank/DDBJ databases">
        <title>Deep-cultivation of Planctomycetes and their phenomic and genomic characterization uncovers novel biology.</title>
        <authorList>
            <person name="Wiegand S."/>
            <person name="Jogler M."/>
            <person name="Boedeker C."/>
            <person name="Pinto D."/>
            <person name="Vollmers J."/>
            <person name="Rivas-Marin E."/>
            <person name="Kohn T."/>
            <person name="Peeters S.H."/>
            <person name="Heuer A."/>
            <person name="Rast P."/>
            <person name="Oberbeckmann S."/>
            <person name="Bunk B."/>
            <person name="Jeske O."/>
            <person name="Meyerdierks A."/>
            <person name="Storesund J.E."/>
            <person name="Kallscheuer N."/>
            <person name="Luecker S."/>
            <person name="Lage O.M."/>
            <person name="Pohl T."/>
            <person name="Merkel B.J."/>
            <person name="Hornburger P."/>
            <person name="Mueller R.-W."/>
            <person name="Bruemmer F."/>
            <person name="Labrenz M."/>
            <person name="Spormann A.M."/>
            <person name="Op Den Camp H."/>
            <person name="Overmann J."/>
            <person name="Amann R."/>
            <person name="Jetten M.S.M."/>
            <person name="Mascher T."/>
            <person name="Medema M.H."/>
            <person name="Devos D.P."/>
            <person name="Kaster A.-K."/>
            <person name="Ovreas L."/>
            <person name="Rohde M."/>
            <person name="Galperin M.Y."/>
            <person name="Jogler C."/>
        </authorList>
    </citation>
    <scope>NUCLEOTIDE SEQUENCE [LARGE SCALE GENOMIC DNA]</scope>
    <source>
        <strain evidence="8 9">KOR42</strain>
    </source>
</reference>
<dbReference type="GO" id="GO:0004150">
    <property type="term" value="F:dihydroneopterin aldolase activity"/>
    <property type="evidence" value="ECO:0007669"/>
    <property type="project" value="UniProtKB-UniRule"/>
</dbReference>
<comment type="caution">
    <text evidence="8">The sequence shown here is derived from an EMBL/GenBank/DDBJ whole genome shotgun (WGS) entry which is preliminary data.</text>
</comment>
<gene>
    <name evidence="8" type="primary">folX</name>
    <name evidence="8" type="ORF">KOR42_04200</name>
</gene>
<evidence type="ECO:0000256" key="6">
    <source>
        <dbReference type="RuleBase" id="RU362079"/>
    </source>
</evidence>
<keyword evidence="4 6" id="KW-0289">Folate biosynthesis</keyword>
<evidence type="ECO:0000256" key="3">
    <source>
        <dbReference type="ARBA" id="ARBA00005708"/>
    </source>
</evidence>
<keyword evidence="8" id="KW-0413">Isomerase</keyword>
<comment type="function">
    <text evidence="6">Catalyzes the conversion of 7,8-dihydroneopterin to 6-hydroxymethyl-7,8-dihydropterin.</text>
</comment>
<dbReference type="Pfam" id="PF02152">
    <property type="entry name" value="FolB"/>
    <property type="match status" value="1"/>
</dbReference>
<protein>
    <recommendedName>
        <fullName evidence="6">7,8-dihydroneopterin aldolase</fullName>
        <ecNumber evidence="6">4.1.2.25</ecNumber>
    </recommendedName>
</protein>
<dbReference type="NCBIfam" id="TIGR00525">
    <property type="entry name" value="folB"/>
    <property type="match status" value="1"/>
</dbReference>
<organism evidence="8 9">
    <name type="scientific">Thalassoglobus neptunius</name>
    <dbReference type="NCBI Taxonomy" id="1938619"/>
    <lineage>
        <taxon>Bacteria</taxon>
        <taxon>Pseudomonadati</taxon>
        <taxon>Planctomycetota</taxon>
        <taxon>Planctomycetia</taxon>
        <taxon>Planctomycetales</taxon>
        <taxon>Planctomycetaceae</taxon>
        <taxon>Thalassoglobus</taxon>
    </lineage>
</organism>
<comment type="similarity">
    <text evidence="3 6">Belongs to the DHNA family.</text>
</comment>
<comment type="pathway">
    <text evidence="2 6">Cofactor biosynthesis; tetrahydrofolate biosynthesis; 2-amino-4-hydroxy-6-hydroxymethyl-7,8-dihydropteridine diphosphate from 7,8-dihydroneopterin triphosphate: step 3/4.</text>
</comment>
<dbReference type="PANTHER" id="PTHR42844:SF1">
    <property type="entry name" value="DIHYDRONEOPTERIN ALDOLASE 1-RELATED"/>
    <property type="match status" value="1"/>
</dbReference>
<dbReference type="PANTHER" id="PTHR42844">
    <property type="entry name" value="DIHYDRONEOPTERIN ALDOLASE 1-RELATED"/>
    <property type="match status" value="1"/>
</dbReference>
<dbReference type="OrthoDB" id="7580479at2"/>
<dbReference type="GO" id="GO:0016853">
    <property type="term" value="F:isomerase activity"/>
    <property type="evidence" value="ECO:0007669"/>
    <property type="project" value="UniProtKB-KW"/>
</dbReference>
<dbReference type="GO" id="GO:0046656">
    <property type="term" value="P:folic acid biosynthetic process"/>
    <property type="evidence" value="ECO:0007669"/>
    <property type="project" value="UniProtKB-UniRule"/>
</dbReference>
<accession>A0A5C5X4K4</accession>
<dbReference type="SUPFAM" id="SSF55620">
    <property type="entry name" value="Tetrahydrobiopterin biosynthesis enzymes-like"/>
    <property type="match status" value="1"/>
</dbReference>
<sequence>MADYIEIKDLLVRTIIGVNAEEREKRQDVLINLKFEVDLRAAGESDSMNDAVNYKTICKQVLQFTEASSFLLVEKLAAEIAWICLSDSRVERVWVTVEKPGALRFSRSVGVTIERTQKDRASR</sequence>
<dbReference type="CDD" id="cd00534">
    <property type="entry name" value="DHNA_DHNTPE"/>
    <property type="match status" value="1"/>
</dbReference>
<evidence type="ECO:0000256" key="4">
    <source>
        <dbReference type="ARBA" id="ARBA00022909"/>
    </source>
</evidence>
<dbReference type="Proteomes" id="UP000317243">
    <property type="component" value="Unassembled WGS sequence"/>
</dbReference>
<dbReference type="UniPathway" id="UPA00077">
    <property type="reaction ID" value="UER00154"/>
</dbReference>
<dbReference type="GO" id="GO:0046654">
    <property type="term" value="P:tetrahydrofolate biosynthetic process"/>
    <property type="evidence" value="ECO:0007669"/>
    <property type="project" value="UniProtKB-UniRule"/>
</dbReference>
<proteinExistence type="inferred from homology"/>